<dbReference type="OrthoDB" id="2670057at2759"/>
<keyword evidence="2" id="KW-0472">Membrane</keyword>
<keyword evidence="2" id="KW-1133">Transmembrane helix</keyword>
<accession>A0A9P8ABF0</accession>
<keyword evidence="2" id="KW-0812">Transmembrane</keyword>
<feature type="compositionally biased region" description="Basic residues" evidence="1">
    <location>
        <begin position="1"/>
        <end position="10"/>
    </location>
</feature>
<evidence type="ECO:0000313" key="4">
    <source>
        <dbReference type="Proteomes" id="UP001049176"/>
    </source>
</evidence>
<feature type="region of interest" description="Disordered" evidence="1">
    <location>
        <begin position="124"/>
        <end position="184"/>
    </location>
</feature>
<sequence length="446" mass="47909">MVHIPQHHRRQVDTSQPTGVGLTGAKTVDTSVGTGSTLALDSSAPTEAAGEKGPPTWVIATSTAAFTPPPTSTADPVSSSTAPSSATSSSQIPIGTVIGACVGALIGAIVIICCGVWLYKKADPKKQRRGPQRDAQGRPWNKLDETPDTWEGKSRGMEMSQQAPRPLDSEDHHNESIEKMFKKSSPSIRTEYTIKTDFDNHPPFNLNLDNHPFATYHPNLARELANAPVVEESPRPPFMNLERAQSGHTWDDDAGTAHDSFLSLNSAKRVSGAMSPSLDMAIPTPPATSYNIGHHWESAEVVDFDGQAAEIVQPPAPAVVPDDNFSHNPFMRTRRKSESNPFFNAQSYDGSRTPSIKGKKRELTPPTTSQNPFADENKRHVKVDSLSSVSSNDRAIQSLLAALDNTPGTSSDPRHPSVQSAISAYSAITEDDVTGEFPLPPGVAAK</sequence>
<dbReference type="AlphaFoldDB" id="A0A9P8ABF0"/>
<feature type="region of interest" description="Disordered" evidence="1">
    <location>
        <begin position="1"/>
        <end position="91"/>
    </location>
</feature>
<organism evidence="3 4">
    <name type="scientific">Marasmius oreades</name>
    <name type="common">fairy-ring Marasmius</name>
    <dbReference type="NCBI Taxonomy" id="181124"/>
    <lineage>
        <taxon>Eukaryota</taxon>
        <taxon>Fungi</taxon>
        <taxon>Dikarya</taxon>
        <taxon>Basidiomycota</taxon>
        <taxon>Agaricomycotina</taxon>
        <taxon>Agaricomycetes</taxon>
        <taxon>Agaricomycetidae</taxon>
        <taxon>Agaricales</taxon>
        <taxon>Marasmiineae</taxon>
        <taxon>Marasmiaceae</taxon>
        <taxon>Marasmius</taxon>
    </lineage>
</organism>
<evidence type="ECO:0000256" key="2">
    <source>
        <dbReference type="SAM" id="Phobius"/>
    </source>
</evidence>
<protein>
    <submittedName>
        <fullName evidence="3">Uncharacterized protein</fullName>
    </submittedName>
</protein>
<evidence type="ECO:0000313" key="3">
    <source>
        <dbReference type="EMBL" id="KAG7096521.1"/>
    </source>
</evidence>
<feature type="compositionally biased region" description="Basic and acidic residues" evidence="1">
    <location>
        <begin position="124"/>
        <end position="156"/>
    </location>
</feature>
<keyword evidence="4" id="KW-1185">Reference proteome</keyword>
<proteinExistence type="predicted"/>
<evidence type="ECO:0000256" key="1">
    <source>
        <dbReference type="SAM" id="MobiDB-lite"/>
    </source>
</evidence>
<feature type="compositionally biased region" description="Low complexity" evidence="1">
    <location>
        <begin position="60"/>
        <end position="90"/>
    </location>
</feature>
<dbReference type="GeneID" id="66073026"/>
<dbReference type="EMBL" id="CM032182">
    <property type="protein sequence ID" value="KAG7096521.1"/>
    <property type="molecule type" value="Genomic_DNA"/>
</dbReference>
<feature type="transmembrane region" description="Helical" evidence="2">
    <location>
        <begin position="97"/>
        <end position="119"/>
    </location>
</feature>
<feature type="compositionally biased region" description="Basic and acidic residues" evidence="1">
    <location>
        <begin position="167"/>
        <end position="181"/>
    </location>
</feature>
<name>A0A9P8ABF0_9AGAR</name>
<feature type="region of interest" description="Disordered" evidence="1">
    <location>
        <begin position="316"/>
        <end position="377"/>
    </location>
</feature>
<feature type="compositionally biased region" description="Polar residues" evidence="1">
    <location>
        <begin position="339"/>
        <end position="354"/>
    </location>
</feature>
<feature type="compositionally biased region" description="Polar residues" evidence="1">
    <location>
        <begin position="28"/>
        <end position="45"/>
    </location>
</feature>
<dbReference type="RefSeq" id="XP_043012991.1">
    <property type="nucleotide sequence ID" value="XM_043148392.1"/>
</dbReference>
<comment type="caution">
    <text evidence="3">The sequence shown here is derived from an EMBL/GenBank/DDBJ whole genome shotgun (WGS) entry which is preliminary data.</text>
</comment>
<reference evidence="3" key="1">
    <citation type="journal article" date="2021" name="Genome Biol. Evol.">
        <title>The assembled and annotated genome of the fairy-ring fungus Marasmius oreades.</title>
        <authorList>
            <person name="Hiltunen M."/>
            <person name="Ament-Velasquez S.L."/>
            <person name="Johannesson H."/>
        </authorList>
    </citation>
    <scope>NUCLEOTIDE SEQUENCE</scope>
    <source>
        <strain evidence="3">03SP1</strain>
    </source>
</reference>
<gene>
    <name evidence="3" type="ORF">E1B28_003950</name>
</gene>
<dbReference type="Proteomes" id="UP001049176">
    <property type="component" value="Chromosome 2"/>
</dbReference>
<dbReference type="KEGG" id="more:E1B28_003950"/>